<name>A0ABW7SLX7_9ACTN</name>
<keyword evidence="3" id="KW-1185">Reference proteome</keyword>
<evidence type="ECO:0000313" key="3">
    <source>
        <dbReference type="Proteomes" id="UP001611075"/>
    </source>
</evidence>
<organism evidence="2 3">
    <name type="scientific">Micromonospora rubida</name>
    <dbReference type="NCBI Taxonomy" id="2697657"/>
    <lineage>
        <taxon>Bacteria</taxon>
        <taxon>Bacillati</taxon>
        <taxon>Actinomycetota</taxon>
        <taxon>Actinomycetes</taxon>
        <taxon>Micromonosporales</taxon>
        <taxon>Micromonosporaceae</taxon>
        <taxon>Micromonospora</taxon>
    </lineage>
</organism>
<accession>A0ABW7SLX7</accession>
<protein>
    <submittedName>
        <fullName evidence="2">DivIVA domain-containing protein</fullName>
    </submittedName>
</protein>
<keyword evidence="1" id="KW-0175">Coiled coil</keyword>
<evidence type="ECO:0000256" key="1">
    <source>
        <dbReference type="SAM" id="Coils"/>
    </source>
</evidence>
<gene>
    <name evidence="2" type="ORF">ACH4OY_18760</name>
</gene>
<proteinExistence type="predicted"/>
<dbReference type="EMBL" id="JBIRPU010000013">
    <property type="protein sequence ID" value="MFI0794705.1"/>
    <property type="molecule type" value="Genomic_DNA"/>
</dbReference>
<sequence>MSVAHGDGAAGFGREDTVRALRAVEARRFRGSEWMSVDDVTDMARSADGRIALLDGELQRLRRENESLVQQVEMLRHGALPSTAPQGPDPMVVELAVRAQDEANRVIGEASEEGAEIIADARRQAEEILAEAHRRAGVTSAWPGPRSEDPQRQIRELEARHAALLAAVATAQQHLHQWQAHLSAQAEQLRADAAAAGEASQQLRQVVGG</sequence>
<dbReference type="Proteomes" id="UP001611075">
    <property type="component" value="Unassembled WGS sequence"/>
</dbReference>
<evidence type="ECO:0000313" key="2">
    <source>
        <dbReference type="EMBL" id="MFI0794705.1"/>
    </source>
</evidence>
<feature type="coiled-coil region" evidence="1">
    <location>
        <begin position="44"/>
        <end position="78"/>
    </location>
</feature>
<reference evidence="2 3" key="1">
    <citation type="submission" date="2024-10" db="EMBL/GenBank/DDBJ databases">
        <title>The Natural Products Discovery Center: Release of the First 8490 Sequenced Strains for Exploring Actinobacteria Biosynthetic Diversity.</title>
        <authorList>
            <person name="Kalkreuter E."/>
            <person name="Kautsar S.A."/>
            <person name="Yang D."/>
            <person name="Bader C.D."/>
            <person name="Teijaro C.N."/>
            <person name="Fluegel L."/>
            <person name="Davis C.M."/>
            <person name="Simpson J.R."/>
            <person name="Lauterbach L."/>
            <person name="Steele A.D."/>
            <person name="Gui C."/>
            <person name="Meng S."/>
            <person name="Li G."/>
            <person name="Viehrig K."/>
            <person name="Ye F."/>
            <person name="Su P."/>
            <person name="Kiefer A.F."/>
            <person name="Nichols A."/>
            <person name="Cepeda A.J."/>
            <person name="Yan W."/>
            <person name="Fan B."/>
            <person name="Jiang Y."/>
            <person name="Adhikari A."/>
            <person name="Zheng C.-J."/>
            <person name="Schuster L."/>
            <person name="Cowan T.M."/>
            <person name="Smanski M.J."/>
            <person name="Chevrette M.G."/>
            <person name="De Carvalho L.P.S."/>
            <person name="Shen B."/>
        </authorList>
    </citation>
    <scope>NUCLEOTIDE SEQUENCE [LARGE SCALE GENOMIC DNA]</scope>
    <source>
        <strain evidence="2 3">NPDC021253</strain>
    </source>
</reference>
<dbReference type="RefSeq" id="WP_396681266.1">
    <property type="nucleotide sequence ID" value="NZ_JBIRPU010000013.1"/>
</dbReference>
<comment type="caution">
    <text evidence="2">The sequence shown here is derived from an EMBL/GenBank/DDBJ whole genome shotgun (WGS) entry which is preliminary data.</text>
</comment>